<evidence type="ECO:0000313" key="2">
    <source>
        <dbReference type="Proteomes" id="UP000789396"/>
    </source>
</evidence>
<dbReference type="AlphaFoldDB" id="A0A9N9J2B1"/>
<sequence length="126" mass="14345">TIQIINANELANDNEILLDGLFDNFDQFINKIRENLDTDSPIPKKLLSSEAIPLIREEGLHRGKPLEGSEYLFPLNTDFEGWIKDFETVTVSKYIKHQENQSVNGTCTYYRCHHGGTYKSVAGNNL</sequence>
<gene>
    <name evidence="1" type="ORF">RFULGI_LOCUS14163</name>
</gene>
<name>A0A9N9J2B1_9GLOM</name>
<keyword evidence="2" id="KW-1185">Reference proteome</keyword>
<protein>
    <submittedName>
        <fullName evidence="1">13091_t:CDS:1</fullName>
    </submittedName>
</protein>
<accession>A0A9N9J2B1</accession>
<feature type="non-terminal residue" evidence="1">
    <location>
        <position position="1"/>
    </location>
</feature>
<proteinExistence type="predicted"/>
<comment type="caution">
    <text evidence="1">The sequence shown here is derived from an EMBL/GenBank/DDBJ whole genome shotgun (WGS) entry which is preliminary data.</text>
</comment>
<evidence type="ECO:0000313" key="1">
    <source>
        <dbReference type="EMBL" id="CAG8759044.1"/>
    </source>
</evidence>
<organism evidence="1 2">
    <name type="scientific">Racocetra fulgida</name>
    <dbReference type="NCBI Taxonomy" id="60492"/>
    <lineage>
        <taxon>Eukaryota</taxon>
        <taxon>Fungi</taxon>
        <taxon>Fungi incertae sedis</taxon>
        <taxon>Mucoromycota</taxon>
        <taxon>Glomeromycotina</taxon>
        <taxon>Glomeromycetes</taxon>
        <taxon>Diversisporales</taxon>
        <taxon>Gigasporaceae</taxon>
        <taxon>Racocetra</taxon>
    </lineage>
</organism>
<feature type="non-terminal residue" evidence="1">
    <location>
        <position position="126"/>
    </location>
</feature>
<dbReference type="Proteomes" id="UP000789396">
    <property type="component" value="Unassembled WGS sequence"/>
</dbReference>
<dbReference type="EMBL" id="CAJVPZ010040195">
    <property type="protein sequence ID" value="CAG8759044.1"/>
    <property type="molecule type" value="Genomic_DNA"/>
</dbReference>
<reference evidence="1" key="1">
    <citation type="submission" date="2021-06" db="EMBL/GenBank/DDBJ databases">
        <authorList>
            <person name="Kallberg Y."/>
            <person name="Tangrot J."/>
            <person name="Rosling A."/>
        </authorList>
    </citation>
    <scope>NUCLEOTIDE SEQUENCE</scope>
    <source>
        <strain evidence="1">IN212</strain>
    </source>
</reference>